<evidence type="ECO:0000256" key="5">
    <source>
        <dbReference type="ARBA" id="ARBA00022676"/>
    </source>
</evidence>
<dbReference type="InterPro" id="IPR002659">
    <property type="entry name" value="Glyco_trans_31"/>
</dbReference>
<comment type="cofactor">
    <cofactor evidence="1">
        <name>Mn(2+)</name>
        <dbReference type="ChEBI" id="CHEBI:29035"/>
    </cofactor>
</comment>
<dbReference type="GO" id="GO:0000139">
    <property type="term" value="C:Golgi membrane"/>
    <property type="evidence" value="ECO:0007669"/>
    <property type="project" value="UniProtKB-SubCell"/>
</dbReference>
<dbReference type="Pfam" id="PF13334">
    <property type="entry name" value="DUF4094"/>
    <property type="match status" value="1"/>
</dbReference>
<organism evidence="14 15">
    <name type="scientific">Lupinus angustifolius</name>
    <name type="common">Narrow-leaved blue lupine</name>
    <dbReference type="NCBI Taxonomy" id="3871"/>
    <lineage>
        <taxon>Eukaryota</taxon>
        <taxon>Viridiplantae</taxon>
        <taxon>Streptophyta</taxon>
        <taxon>Embryophyta</taxon>
        <taxon>Tracheophyta</taxon>
        <taxon>Spermatophyta</taxon>
        <taxon>Magnoliopsida</taxon>
        <taxon>eudicotyledons</taxon>
        <taxon>Gunneridae</taxon>
        <taxon>Pentapetalae</taxon>
        <taxon>rosids</taxon>
        <taxon>fabids</taxon>
        <taxon>Fabales</taxon>
        <taxon>Fabaceae</taxon>
        <taxon>Papilionoideae</taxon>
        <taxon>50 kb inversion clade</taxon>
        <taxon>genistoids sensu lato</taxon>
        <taxon>core genistoids</taxon>
        <taxon>Genisteae</taxon>
        <taxon>Lupinus</taxon>
    </lineage>
</organism>
<dbReference type="Proteomes" id="UP000188354">
    <property type="component" value="Chromosome LG07"/>
</dbReference>
<evidence type="ECO:0000256" key="12">
    <source>
        <dbReference type="ARBA" id="ARBA00023211"/>
    </source>
</evidence>
<dbReference type="Gene3D" id="3.90.550.50">
    <property type="match status" value="1"/>
</dbReference>
<evidence type="ECO:0000256" key="4">
    <source>
        <dbReference type="ARBA" id="ARBA00008661"/>
    </source>
</evidence>
<evidence type="ECO:0000256" key="11">
    <source>
        <dbReference type="ARBA" id="ARBA00023136"/>
    </source>
</evidence>
<gene>
    <name evidence="14" type="ORF">TanjilG_03107</name>
</gene>
<keyword evidence="7" id="KW-0812">Transmembrane</keyword>
<comment type="pathway">
    <text evidence="3">Protein modification; protein glycosylation.</text>
</comment>
<keyword evidence="5" id="KW-0328">Glycosyltransferase</keyword>
<keyword evidence="15" id="KW-1185">Reference proteome</keyword>
<keyword evidence="8" id="KW-0735">Signal-anchor</keyword>
<keyword evidence="11" id="KW-0472">Membrane</keyword>
<keyword evidence="12" id="KW-0464">Manganese</keyword>
<reference evidence="14 15" key="1">
    <citation type="journal article" date="2017" name="Plant Biotechnol. J.">
        <title>A comprehensive draft genome sequence for lupin (Lupinus angustifolius), an emerging health food: insights into plant-microbe interactions and legume evolution.</title>
        <authorList>
            <person name="Hane J.K."/>
            <person name="Ming Y."/>
            <person name="Kamphuis L.G."/>
            <person name="Nelson M.N."/>
            <person name="Garg G."/>
            <person name="Atkins C.A."/>
            <person name="Bayer P.E."/>
            <person name="Bravo A."/>
            <person name="Bringans S."/>
            <person name="Cannon S."/>
            <person name="Edwards D."/>
            <person name="Foley R."/>
            <person name="Gao L.L."/>
            <person name="Harrison M.J."/>
            <person name="Huang W."/>
            <person name="Hurgobin B."/>
            <person name="Li S."/>
            <person name="Liu C.W."/>
            <person name="McGrath A."/>
            <person name="Morahan G."/>
            <person name="Murray J."/>
            <person name="Weller J."/>
            <person name="Jian J."/>
            <person name="Singh K.B."/>
        </authorList>
    </citation>
    <scope>NUCLEOTIDE SEQUENCE [LARGE SCALE GENOMIC DNA]</scope>
    <source>
        <strain evidence="15">cv. Tanjil</strain>
        <tissue evidence="14">Whole plant</tissue>
    </source>
</reference>
<comment type="subcellular location">
    <subcellularLocation>
        <location evidence="2">Golgi apparatus membrane</location>
        <topology evidence="2">Single-pass type II membrane protein</topology>
    </subcellularLocation>
</comment>
<evidence type="ECO:0000256" key="10">
    <source>
        <dbReference type="ARBA" id="ARBA00023034"/>
    </source>
</evidence>
<evidence type="ECO:0000256" key="8">
    <source>
        <dbReference type="ARBA" id="ARBA00022968"/>
    </source>
</evidence>
<sequence>MWAIPEPKGLARPTSSEAEKLNVVSEGCNWRILQEIEMKQESKNIYREAFKSYSSIETIDKTISNLEMKLAARESIQNGSPISENIRMTESSDKRKYLMVVGGKRKKLKEEKGIITRFVHRITSKDTLELSAKTKTYFITAVNLWDADFYVKVDDDVHVNIVTLGETLARHQSKPRIYIECMKSGPVLSQK</sequence>
<name>A0A4P1RD85_LUPAN</name>
<keyword evidence="6" id="KW-0808">Transferase</keyword>
<evidence type="ECO:0000259" key="13">
    <source>
        <dbReference type="Pfam" id="PF13334"/>
    </source>
</evidence>
<dbReference type="UniPathway" id="UPA00378"/>
<dbReference type="AlphaFoldDB" id="A0A4P1RD85"/>
<evidence type="ECO:0000313" key="15">
    <source>
        <dbReference type="Proteomes" id="UP000188354"/>
    </source>
</evidence>
<dbReference type="STRING" id="3871.A0A4P1RD85"/>
<dbReference type="GO" id="GO:0016758">
    <property type="term" value="F:hexosyltransferase activity"/>
    <property type="evidence" value="ECO:0007669"/>
    <property type="project" value="InterPro"/>
</dbReference>
<dbReference type="EMBL" id="CM007367">
    <property type="protein sequence ID" value="OIW08431.1"/>
    <property type="molecule type" value="Genomic_DNA"/>
</dbReference>
<keyword evidence="10" id="KW-0333">Golgi apparatus</keyword>
<dbReference type="Pfam" id="PF01762">
    <property type="entry name" value="Galactosyl_T"/>
    <property type="match status" value="1"/>
</dbReference>
<comment type="similarity">
    <text evidence="4">Belongs to the glycosyltransferase 31 family.</text>
</comment>
<evidence type="ECO:0000256" key="6">
    <source>
        <dbReference type="ARBA" id="ARBA00022679"/>
    </source>
</evidence>
<evidence type="ECO:0000256" key="3">
    <source>
        <dbReference type="ARBA" id="ARBA00004922"/>
    </source>
</evidence>
<evidence type="ECO:0000256" key="1">
    <source>
        <dbReference type="ARBA" id="ARBA00001936"/>
    </source>
</evidence>
<keyword evidence="9" id="KW-1133">Transmembrane helix</keyword>
<proteinExistence type="inferred from homology"/>
<evidence type="ECO:0000256" key="7">
    <source>
        <dbReference type="ARBA" id="ARBA00022692"/>
    </source>
</evidence>
<evidence type="ECO:0000313" key="14">
    <source>
        <dbReference type="EMBL" id="OIW08431.1"/>
    </source>
</evidence>
<protein>
    <recommendedName>
        <fullName evidence="13">DUF4094 domain-containing protein</fullName>
    </recommendedName>
</protein>
<dbReference type="InterPro" id="IPR025298">
    <property type="entry name" value="DUF4094"/>
</dbReference>
<feature type="domain" description="DUF4094" evidence="13">
    <location>
        <begin position="1"/>
        <end position="73"/>
    </location>
</feature>
<accession>A0A4P1RD85</accession>
<dbReference type="Gramene" id="OIW08431">
    <property type="protein sequence ID" value="OIW08431"/>
    <property type="gene ID" value="TanjilG_03107"/>
</dbReference>
<evidence type="ECO:0000256" key="2">
    <source>
        <dbReference type="ARBA" id="ARBA00004323"/>
    </source>
</evidence>
<evidence type="ECO:0000256" key="9">
    <source>
        <dbReference type="ARBA" id="ARBA00022989"/>
    </source>
</evidence>